<feature type="transmembrane region" description="Helical" evidence="1">
    <location>
        <begin position="427"/>
        <end position="446"/>
    </location>
</feature>
<feature type="domain" description="Beta-lactamase-related" evidence="2">
    <location>
        <begin position="66"/>
        <end position="369"/>
    </location>
</feature>
<feature type="transmembrane region" description="Helical" evidence="1">
    <location>
        <begin position="490"/>
        <end position="512"/>
    </location>
</feature>
<accession>A0A7K2IPM5</accession>
<proteinExistence type="predicted"/>
<dbReference type="Pfam" id="PF00144">
    <property type="entry name" value="Beta-lactamase"/>
    <property type="match status" value="1"/>
</dbReference>
<dbReference type="EMBL" id="WWHY01000001">
    <property type="protein sequence ID" value="MYR31929.1"/>
    <property type="molecule type" value="Genomic_DNA"/>
</dbReference>
<keyword evidence="1" id="KW-0812">Transmembrane</keyword>
<dbReference type="InterPro" id="IPR001466">
    <property type="entry name" value="Beta-lactam-related"/>
</dbReference>
<evidence type="ECO:0000259" key="2">
    <source>
        <dbReference type="Pfam" id="PF00144"/>
    </source>
</evidence>
<keyword evidence="1" id="KW-1133">Transmembrane helix</keyword>
<dbReference type="AlphaFoldDB" id="A0A7K2IPM5"/>
<sequence length="513" mass="53759">MGTPPPTREGPFTRTVTVAATALLAGVAAILTVVVAPAPYELGTATTGDADLAASVREGIDDPTGYHGLSVAVVEPGPDGGFRVRTAGLGEVGDDGTPVTEDTPFASASVTKVLPGMILADMVDRGEVDLDTTVGALLPDLNFADPAVARITVEELATHTSGLSREETTLPETLWQFAAKRHPRPYDSVDAFLESVALDARVDPGTRGVNVYSNTGFSLLGHALAVRAGTDYAELARERILEPLGMDDSRVWSEDDEARPVVHDADRGGPLPLDHDVARAPQGGLTTTAADLGRLLAAMMDGSAPGAGAAEPVGPGDVERREQGLGWYVETLRERPITSHGGNATTNGHTAWIGYSGDRGAVVLSNTHRYSEDIGLRLLGVDEPSPDNVMGERVYGVATLLLALTPGAMALGFAARRRPGRLLRRPTDRLGLVSYGLGSAALLWYAHLAGFWHLVSPWAWVLGVYAALAAAVVGALRWPDLPAARGRRPWIRGVRVAAASALALASMGLLAVL</sequence>
<dbReference type="Proteomes" id="UP000467124">
    <property type="component" value="Unassembled WGS sequence"/>
</dbReference>
<dbReference type="SUPFAM" id="SSF56601">
    <property type="entry name" value="beta-lactamase/transpeptidase-like"/>
    <property type="match status" value="1"/>
</dbReference>
<dbReference type="GO" id="GO:0016787">
    <property type="term" value="F:hydrolase activity"/>
    <property type="evidence" value="ECO:0007669"/>
    <property type="project" value="UniProtKB-KW"/>
</dbReference>
<protein>
    <submittedName>
        <fullName evidence="3">Serine hydrolase</fullName>
    </submittedName>
</protein>
<feature type="transmembrane region" description="Helical" evidence="1">
    <location>
        <begin position="458"/>
        <end position="478"/>
    </location>
</feature>
<dbReference type="InterPro" id="IPR012338">
    <property type="entry name" value="Beta-lactam/transpept-like"/>
</dbReference>
<feature type="transmembrane region" description="Helical" evidence="1">
    <location>
        <begin position="394"/>
        <end position="415"/>
    </location>
</feature>
<dbReference type="RefSeq" id="WP_161110534.1">
    <property type="nucleotide sequence ID" value="NZ_WWHY01000001.1"/>
</dbReference>
<evidence type="ECO:0000313" key="4">
    <source>
        <dbReference type="Proteomes" id="UP000467124"/>
    </source>
</evidence>
<reference evidence="3 4" key="1">
    <citation type="journal article" date="2019" name="Nat. Commun.">
        <title>The antimicrobial potential of Streptomyces from insect microbiomes.</title>
        <authorList>
            <person name="Chevrette M.G."/>
            <person name="Carlson C.M."/>
            <person name="Ortega H.E."/>
            <person name="Thomas C."/>
            <person name="Ananiev G.E."/>
            <person name="Barns K.J."/>
            <person name="Book A.J."/>
            <person name="Cagnazzo J."/>
            <person name="Carlos C."/>
            <person name="Flanigan W."/>
            <person name="Grubbs K.J."/>
            <person name="Horn H.A."/>
            <person name="Hoffmann F.M."/>
            <person name="Klassen J.L."/>
            <person name="Knack J.J."/>
            <person name="Lewin G.R."/>
            <person name="McDonald B.R."/>
            <person name="Muller L."/>
            <person name="Melo W.G.P."/>
            <person name="Pinto-Tomas A.A."/>
            <person name="Schmitz A."/>
            <person name="Wendt-Pienkowski E."/>
            <person name="Wildman S."/>
            <person name="Zhao M."/>
            <person name="Zhang F."/>
            <person name="Bugni T.S."/>
            <person name="Andes D.R."/>
            <person name="Pupo M.T."/>
            <person name="Currie C.R."/>
        </authorList>
    </citation>
    <scope>NUCLEOTIDE SEQUENCE [LARGE SCALE GENOMIC DNA]</scope>
    <source>
        <strain evidence="3 4">SID5840</strain>
    </source>
</reference>
<keyword evidence="3" id="KW-0378">Hydrolase</keyword>
<feature type="transmembrane region" description="Helical" evidence="1">
    <location>
        <begin position="12"/>
        <end position="36"/>
    </location>
</feature>
<evidence type="ECO:0000256" key="1">
    <source>
        <dbReference type="SAM" id="Phobius"/>
    </source>
</evidence>
<evidence type="ECO:0000313" key="3">
    <source>
        <dbReference type="EMBL" id="MYR31929.1"/>
    </source>
</evidence>
<dbReference type="Gene3D" id="3.40.710.10">
    <property type="entry name" value="DD-peptidase/beta-lactamase superfamily"/>
    <property type="match status" value="1"/>
</dbReference>
<keyword evidence="1" id="KW-0472">Membrane</keyword>
<dbReference type="InterPro" id="IPR050789">
    <property type="entry name" value="Diverse_Enzym_Activities"/>
</dbReference>
<comment type="caution">
    <text evidence="3">The sequence shown here is derived from an EMBL/GenBank/DDBJ whole genome shotgun (WGS) entry which is preliminary data.</text>
</comment>
<gene>
    <name evidence="3" type="ORF">GTW20_06475</name>
</gene>
<name>A0A7K2IPM5_9ACTN</name>
<dbReference type="PANTHER" id="PTHR43283">
    <property type="entry name" value="BETA-LACTAMASE-RELATED"/>
    <property type="match status" value="1"/>
</dbReference>
<organism evidence="3 4">
    <name type="scientific">Nocardiopsis alba</name>
    <dbReference type="NCBI Taxonomy" id="53437"/>
    <lineage>
        <taxon>Bacteria</taxon>
        <taxon>Bacillati</taxon>
        <taxon>Actinomycetota</taxon>
        <taxon>Actinomycetes</taxon>
        <taxon>Streptosporangiales</taxon>
        <taxon>Nocardiopsidaceae</taxon>
        <taxon>Nocardiopsis</taxon>
    </lineage>
</organism>